<reference evidence="3 4" key="1">
    <citation type="journal article" date="2019" name="Int. J. Syst. Evol. Microbiol.">
        <title>The Global Catalogue of Microorganisms (GCM) 10K type strain sequencing project: providing services to taxonomists for standard genome sequencing and annotation.</title>
        <authorList>
            <consortium name="The Broad Institute Genomics Platform"/>
            <consortium name="The Broad Institute Genome Sequencing Center for Infectious Disease"/>
            <person name="Wu L."/>
            <person name="Ma J."/>
        </authorList>
    </citation>
    <scope>NUCLEOTIDE SEQUENCE [LARGE SCALE GENOMIC DNA]</scope>
    <source>
        <strain evidence="3 4">CGMCC 1.12230</strain>
    </source>
</reference>
<dbReference type="AlphaFoldDB" id="A0ABD6BC05"/>
<name>A0ABD6BC05_9EURY</name>
<gene>
    <name evidence="3" type="ORF">ACFR99_01750</name>
</gene>
<keyword evidence="1 3" id="KW-0378">Hydrolase</keyword>
<proteinExistence type="predicted"/>
<dbReference type="EMBL" id="JBHUDI010000001">
    <property type="protein sequence ID" value="MFD1562295.1"/>
    <property type="molecule type" value="Genomic_DNA"/>
</dbReference>
<dbReference type="GO" id="GO:0016788">
    <property type="term" value="F:hydrolase activity, acting on ester bonds"/>
    <property type="evidence" value="ECO:0007669"/>
    <property type="project" value="UniProtKB-ARBA"/>
</dbReference>
<evidence type="ECO:0000313" key="3">
    <source>
        <dbReference type="EMBL" id="MFD1562295.1"/>
    </source>
</evidence>
<dbReference type="PANTHER" id="PTHR22946">
    <property type="entry name" value="DIENELACTONE HYDROLASE DOMAIN-CONTAINING PROTEIN-RELATED"/>
    <property type="match status" value="1"/>
</dbReference>
<feature type="domain" description="Dienelactone hydrolase" evidence="2">
    <location>
        <begin position="82"/>
        <end position="207"/>
    </location>
</feature>
<accession>A0ABD6BC05</accession>
<organism evidence="3 4">
    <name type="scientific">Haloarchaeobius amylolyticus</name>
    <dbReference type="NCBI Taxonomy" id="1198296"/>
    <lineage>
        <taxon>Archaea</taxon>
        <taxon>Methanobacteriati</taxon>
        <taxon>Methanobacteriota</taxon>
        <taxon>Stenosarchaea group</taxon>
        <taxon>Halobacteria</taxon>
        <taxon>Halobacteriales</taxon>
        <taxon>Halorubellaceae</taxon>
        <taxon>Haloarchaeobius</taxon>
    </lineage>
</organism>
<protein>
    <submittedName>
        <fullName evidence="3">Dienelactone hydrolase family protein</fullName>
        <ecNumber evidence="3">3.1.-.-</ecNumber>
    </submittedName>
</protein>
<dbReference type="InterPro" id="IPR002925">
    <property type="entry name" value="Dienelactn_hydro"/>
</dbReference>
<sequence>MSESNLVSIPVDDVELEGELIVPEGASGLVVFAHGSGSSRKSPRNNYVADVIRERGLGTLLFDLLTEAEDQTRENRFDIPLLTDRLVAVTEWLRDRPETASLRYGYFGSSTGAASALRGAACDTTDIDAVVSRGGRVDLASPVLEDVTAPVLLIVGGNDTQVLDLNRDAADALTCETELHVVEGAGHLFEGPGQLEEVAEVAADWFETHLQAPHSG</sequence>
<dbReference type="Proteomes" id="UP001597076">
    <property type="component" value="Unassembled WGS sequence"/>
</dbReference>
<dbReference type="InterPro" id="IPR050261">
    <property type="entry name" value="FrsA_esterase"/>
</dbReference>
<evidence type="ECO:0000259" key="2">
    <source>
        <dbReference type="Pfam" id="PF01738"/>
    </source>
</evidence>
<dbReference type="RefSeq" id="WP_390283775.1">
    <property type="nucleotide sequence ID" value="NZ_JBHUDI010000001.1"/>
</dbReference>
<evidence type="ECO:0000313" key="4">
    <source>
        <dbReference type="Proteomes" id="UP001597076"/>
    </source>
</evidence>
<dbReference type="SUPFAM" id="SSF53474">
    <property type="entry name" value="alpha/beta-Hydrolases"/>
    <property type="match status" value="1"/>
</dbReference>
<dbReference type="EC" id="3.1.-.-" evidence="3"/>
<keyword evidence="4" id="KW-1185">Reference proteome</keyword>
<dbReference type="PANTHER" id="PTHR22946:SF9">
    <property type="entry name" value="POLYKETIDE TRANSFERASE AF380"/>
    <property type="match status" value="1"/>
</dbReference>
<comment type="caution">
    <text evidence="3">The sequence shown here is derived from an EMBL/GenBank/DDBJ whole genome shotgun (WGS) entry which is preliminary data.</text>
</comment>
<dbReference type="Gene3D" id="3.40.50.1820">
    <property type="entry name" value="alpha/beta hydrolase"/>
    <property type="match status" value="1"/>
</dbReference>
<evidence type="ECO:0000256" key="1">
    <source>
        <dbReference type="ARBA" id="ARBA00022801"/>
    </source>
</evidence>
<dbReference type="Pfam" id="PF01738">
    <property type="entry name" value="DLH"/>
    <property type="match status" value="1"/>
</dbReference>
<dbReference type="InterPro" id="IPR029058">
    <property type="entry name" value="AB_hydrolase_fold"/>
</dbReference>